<dbReference type="SUPFAM" id="SSF51905">
    <property type="entry name" value="FAD/NAD(P)-binding domain"/>
    <property type="match status" value="2"/>
</dbReference>
<dbReference type="Gene3D" id="3.50.50.60">
    <property type="entry name" value="FAD/NAD(P)-binding domain"/>
    <property type="match status" value="1"/>
</dbReference>
<reference evidence="11 12" key="1">
    <citation type="submission" date="2016-07" db="EMBL/GenBank/DDBJ databases">
        <title>Pervasive Adenine N6-methylation of Active Genes in Fungi.</title>
        <authorList>
            <consortium name="DOE Joint Genome Institute"/>
            <person name="Mondo S.J."/>
            <person name="Dannebaum R.O."/>
            <person name="Kuo R.C."/>
            <person name="Labutti K."/>
            <person name="Haridas S."/>
            <person name="Kuo A."/>
            <person name="Salamov A."/>
            <person name="Ahrendt S.R."/>
            <person name="Lipzen A."/>
            <person name="Sullivan W."/>
            <person name="Andreopoulos W.B."/>
            <person name="Clum A."/>
            <person name="Lindquist E."/>
            <person name="Daum C."/>
            <person name="Ramamoorthy G.K."/>
            <person name="Gryganskyi A."/>
            <person name="Culley D."/>
            <person name="Magnuson J.K."/>
            <person name="James T.Y."/>
            <person name="O'Malley M.A."/>
            <person name="Stajich J.E."/>
            <person name="Spatafora J.W."/>
            <person name="Visel A."/>
            <person name="Grigoriev I.V."/>
        </authorList>
    </citation>
    <scope>NUCLEOTIDE SEQUENCE [LARGE SCALE GENOMIC DNA]</scope>
    <source>
        <strain evidence="11 12">CBS 931.73</strain>
    </source>
</reference>
<keyword evidence="7" id="KW-0521">NADP</keyword>
<comment type="pathway">
    <text evidence="2">Siderophore biosynthesis.</text>
</comment>
<dbReference type="OrthoDB" id="3519933at2759"/>
<dbReference type="PANTHER" id="PTHR42802:SF1">
    <property type="entry name" value="L-ORNITHINE N(5)-MONOOXYGENASE"/>
    <property type="match status" value="1"/>
</dbReference>
<evidence type="ECO:0000256" key="7">
    <source>
        <dbReference type="ARBA" id="ARBA00022857"/>
    </source>
</evidence>
<keyword evidence="12" id="KW-1185">Reference proteome</keyword>
<name>A0A1Y1X8T8_9FUNG</name>
<evidence type="ECO:0000256" key="9">
    <source>
        <dbReference type="ARBA" id="ARBA00047598"/>
    </source>
</evidence>
<keyword evidence="8" id="KW-0560">Oxidoreductase</keyword>
<dbReference type="InParanoid" id="A0A1Y1X8T8"/>
<protein>
    <recommendedName>
        <fullName evidence="4">L-ornithine N(5)-monooxygenase [NAD(P)H]</fullName>
        <ecNumber evidence="4">1.14.13.196</ecNumber>
    </recommendedName>
</protein>
<proteinExistence type="inferred from homology"/>
<dbReference type="EMBL" id="MCFE01000692">
    <property type="protein sequence ID" value="ORX81764.1"/>
    <property type="molecule type" value="Genomic_DNA"/>
</dbReference>
<dbReference type="STRING" id="1314790.A0A1Y1X8T8"/>
<comment type="catalytic activity">
    <reaction evidence="9">
        <text>L-ornithine + NADPH + O2 = N(5)-hydroxy-L-ornithine + NADP(+) + H2O</text>
        <dbReference type="Rhea" id="RHEA:41508"/>
        <dbReference type="ChEBI" id="CHEBI:15377"/>
        <dbReference type="ChEBI" id="CHEBI:15379"/>
        <dbReference type="ChEBI" id="CHEBI:46911"/>
        <dbReference type="ChEBI" id="CHEBI:57783"/>
        <dbReference type="ChEBI" id="CHEBI:58349"/>
        <dbReference type="ChEBI" id="CHEBI:78275"/>
        <dbReference type="EC" id="1.14.13.196"/>
    </reaction>
</comment>
<dbReference type="AlphaFoldDB" id="A0A1Y1X8T8"/>
<dbReference type="Pfam" id="PF13434">
    <property type="entry name" value="Lys_Orn_oxgnase"/>
    <property type="match status" value="1"/>
</dbReference>
<comment type="similarity">
    <text evidence="3">Belongs to the lysine N(6)-hydroxylase/L-ornithine N(5)-oxygenase family.</text>
</comment>
<keyword evidence="5" id="KW-0285">Flavoprotein</keyword>
<evidence type="ECO:0000313" key="11">
    <source>
        <dbReference type="EMBL" id="ORX81764.1"/>
    </source>
</evidence>
<dbReference type="Proteomes" id="UP000193498">
    <property type="component" value="Unassembled WGS sequence"/>
</dbReference>
<evidence type="ECO:0000256" key="3">
    <source>
        <dbReference type="ARBA" id="ARBA00007588"/>
    </source>
</evidence>
<dbReference type="GO" id="GO:0016491">
    <property type="term" value="F:oxidoreductase activity"/>
    <property type="evidence" value="ECO:0007669"/>
    <property type="project" value="UniProtKB-KW"/>
</dbReference>
<accession>A0A1Y1X8T8</accession>
<organism evidence="11 12">
    <name type="scientific">Basidiobolus meristosporus CBS 931.73</name>
    <dbReference type="NCBI Taxonomy" id="1314790"/>
    <lineage>
        <taxon>Eukaryota</taxon>
        <taxon>Fungi</taxon>
        <taxon>Fungi incertae sedis</taxon>
        <taxon>Zoopagomycota</taxon>
        <taxon>Entomophthoromycotina</taxon>
        <taxon>Basidiobolomycetes</taxon>
        <taxon>Basidiobolales</taxon>
        <taxon>Basidiobolaceae</taxon>
        <taxon>Basidiobolus</taxon>
    </lineage>
</organism>
<dbReference type="InterPro" id="IPR036188">
    <property type="entry name" value="FAD/NAD-bd_sf"/>
</dbReference>
<evidence type="ECO:0000256" key="8">
    <source>
        <dbReference type="ARBA" id="ARBA00023002"/>
    </source>
</evidence>
<dbReference type="InterPro" id="IPR025700">
    <property type="entry name" value="Lys/Orn_oxygenase"/>
</dbReference>
<evidence type="ECO:0000256" key="10">
    <source>
        <dbReference type="ARBA" id="ARBA00049248"/>
    </source>
</evidence>
<evidence type="ECO:0000256" key="4">
    <source>
        <dbReference type="ARBA" id="ARBA00012881"/>
    </source>
</evidence>
<feature type="non-terminal residue" evidence="11">
    <location>
        <position position="454"/>
    </location>
</feature>
<evidence type="ECO:0000256" key="2">
    <source>
        <dbReference type="ARBA" id="ARBA00004924"/>
    </source>
</evidence>
<dbReference type="EC" id="1.14.13.196" evidence="4"/>
<sequence>MAAGHESEYTNEYDILSVGFGPAGLSIAIALTEAEGASRNGKLSQEHLRVCFIEKQDSFVWHEGMLLEDSKMQISFLKDLASMRDPRSYFTFLNYLHQKQRLLSFSNLGSFYPYRSEYNDYMAWAASHFADVCHFGEQVVSIEPVVTERTQVVERLKVTSKRLTDGASIVRITKNVIVAVGGQPHIPELIAEYNAKDLQNYNRIIHSSQYAYRVSKSLPDNDCAYSIAVVGGGQSGAEIFYDLTSRYPNSRVSLVLRDTALRPSDDSPFVNEIFDPSFTDTFYNMSPEKRQATLKREKATNYSVVRLELIERIYGLLYKQKLPGHSEQHKILCSRKVLSVIPSEDSVTLKLVSTDETGPKENIGVETEHKFDAVFFATGYERHLHKEILGPMSPYLCTDENSQMLLQRDYRLQTNSNCRAGIYLQGCCESTHGLSDSLLSVLPIRGAEVVQSMI</sequence>
<dbReference type="GO" id="GO:0006879">
    <property type="term" value="P:intracellular iron ion homeostasis"/>
    <property type="evidence" value="ECO:0007669"/>
    <property type="project" value="TreeGrafter"/>
</dbReference>
<evidence type="ECO:0000313" key="12">
    <source>
        <dbReference type="Proteomes" id="UP000193498"/>
    </source>
</evidence>
<comment type="cofactor">
    <cofactor evidence="1">
        <name>FAD</name>
        <dbReference type="ChEBI" id="CHEBI:57692"/>
    </cofactor>
</comment>
<evidence type="ECO:0000256" key="5">
    <source>
        <dbReference type="ARBA" id="ARBA00022630"/>
    </source>
</evidence>
<comment type="catalytic activity">
    <reaction evidence="10">
        <text>L-ornithine + NADH + O2 = N(5)-hydroxy-L-ornithine + NAD(+) + H2O</text>
        <dbReference type="Rhea" id="RHEA:41512"/>
        <dbReference type="ChEBI" id="CHEBI:15377"/>
        <dbReference type="ChEBI" id="CHEBI:15379"/>
        <dbReference type="ChEBI" id="CHEBI:46911"/>
        <dbReference type="ChEBI" id="CHEBI:57540"/>
        <dbReference type="ChEBI" id="CHEBI:57945"/>
        <dbReference type="ChEBI" id="CHEBI:78275"/>
        <dbReference type="EC" id="1.14.13.196"/>
    </reaction>
</comment>
<keyword evidence="6" id="KW-0274">FAD</keyword>
<comment type="caution">
    <text evidence="11">The sequence shown here is derived from an EMBL/GenBank/DDBJ whole genome shotgun (WGS) entry which is preliminary data.</text>
</comment>
<dbReference type="PRINTS" id="PR00368">
    <property type="entry name" value="FADPNR"/>
</dbReference>
<gene>
    <name evidence="11" type="ORF">K493DRAFT_241468</name>
</gene>
<evidence type="ECO:0000256" key="6">
    <source>
        <dbReference type="ARBA" id="ARBA00022827"/>
    </source>
</evidence>
<dbReference type="PANTHER" id="PTHR42802">
    <property type="entry name" value="MONOOXYGENASE"/>
    <property type="match status" value="1"/>
</dbReference>
<evidence type="ECO:0000256" key="1">
    <source>
        <dbReference type="ARBA" id="ARBA00001974"/>
    </source>
</evidence>